<sequence>MIMNKAGGLVLLLGCLIGTAGTAENGDETLAPEQFSAPNEGLPQASQAPAIFVSEANTHIQSQQFQQALADIEAALTLAPGNSEYRFLRCLLKERLGEPLSLAKTCYTQVVDQLSQGGDNLCETNINCVAADLMAEASQAERRKQRFLALPASAVESEMRHYVLDGFDRDEYLNTILPQ</sequence>
<organism evidence="1">
    <name type="scientific">marine sediment metagenome</name>
    <dbReference type="NCBI Taxonomy" id="412755"/>
    <lineage>
        <taxon>unclassified sequences</taxon>
        <taxon>metagenomes</taxon>
        <taxon>ecological metagenomes</taxon>
    </lineage>
</organism>
<name>A0A0F9YPG0_9ZZZZ</name>
<comment type="caution">
    <text evidence="1">The sequence shown here is derived from an EMBL/GenBank/DDBJ whole genome shotgun (WGS) entry which is preliminary data.</text>
</comment>
<evidence type="ECO:0000313" key="1">
    <source>
        <dbReference type="EMBL" id="KKO06574.1"/>
    </source>
</evidence>
<dbReference type="AlphaFoldDB" id="A0A0F9YPG0"/>
<dbReference type="InterPro" id="IPR011990">
    <property type="entry name" value="TPR-like_helical_dom_sf"/>
</dbReference>
<gene>
    <name evidence="1" type="ORF">LCGC14_0063820</name>
</gene>
<dbReference type="SUPFAM" id="SSF48452">
    <property type="entry name" value="TPR-like"/>
    <property type="match status" value="1"/>
</dbReference>
<proteinExistence type="predicted"/>
<protein>
    <recommendedName>
        <fullName evidence="2">Tetratricopeptide repeat protein</fullName>
    </recommendedName>
</protein>
<evidence type="ECO:0008006" key="2">
    <source>
        <dbReference type="Google" id="ProtNLM"/>
    </source>
</evidence>
<reference evidence="1" key="1">
    <citation type="journal article" date="2015" name="Nature">
        <title>Complex archaea that bridge the gap between prokaryotes and eukaryotes.</title>
        <authorList>
            <person name="Spang A."/>
            <person name="Saw J.H."/>
            <person name="Jorgensen S.L."/>
            <person name="Zaremba-Niedzwiedzka K."/>
            <person name="Martijn J."/>
            <person name="Lind A.E."/>
            <person name="van Eijk R."/>
            <person name="Schleper C."/>
            <person name="Guy L."/>
            <person name="Ettema T.J."/>
        </authorList>
    </citation>
    <scope>NUCLEOTIDE SEQUENCE</scope>
</reference>
<dbReference type="Gene3D" id="1.25.40.10">
    <property type="entry name" value="Tetratricopeptide repeat domain"/>
    <property type="match status" value="1"/>
</dbReference>
<dbReference type="EMBL" id="LAZR01000015">
    <property type="protein sequence ID" value="KKO06574.1"/>
    <property type="molecule type" value="Genomic_DNA"/>
</dbReference>
<accession>A0A0F9YPG0</accession>